<sequence length="482" mass="55056">MEVLTTLSVDPSRPIAPALPFEILLIIFKLVYAENRINLSTQRDFEYTLDDVKNLDWYTNNWDPRADIRAPSLFPYALSSVNCQWRDVLSTLPKYWTRVVIVYDSADFSLSFVRAHLEWSGNFSINITVTRRHSTSFIGKPALEQARLKEVMDVIRTHVFRCQTLTFDVAYPSSLPSLSADFLHYAPHLVKLSLEASVPTDVKHQPQIEERDPTDFPFTGLIALTLSGWTFIDVFKNASWWFHHWLRRGPKFPSLRIVHYHPPPSGQDHSDPFNFTNAIPLLRDFSRLEFDDIHYDCLAEPSHSTPSEESISGQLSMRDLNRNTTKALLANLDPNDTLHISRCPLSPQDTLPASYHLCFDGGDELSPEILQAILSTWEGDELELKACLSFNDDVLDILGNTAPDRSVLNAPELWSLDLTDCFGFSIAALRRMVERRNAHSTADEPMMHLYGLRVPVMTGEDREWFREHTAVVCWCDGKTFLG</sequence>
<evidence type="ECO:0000313" key="2">
    <source>
        <dbReference type="Proteomes" id="UP000565441"/>
    </source>
</evidence>
<evidence type="ECO:0000313" key="1">
    <source>
        <dbReference type="EMBL" id="KAF5378443.1"/>
    </source>
</evidence>
<organism evidence="1 2">
    <name type="scientific">Tricholomella constricta</name>
    <dbReference type="NCBI Taxonomy" id="117010"/>
    <lineage>
        <taxon>Eukaryota</taxon>
        <taxon>Fungi</taxon>
        <taxon>Dikarya</taxon>
        <taxon>Basidiomycota</taxon>
        <taxon>Agaricomycotina</taxon>
        <taxon>Agaricomycetes</taxon>
        <taxon>Agaricomycetidae</taxon>
        <taxon>Agaricales</taxon>
        <taxon>Tricholomatineae</taxon>
        <taxon>Lyophyllaceae</taxon>
        <taxon>Tricholomella</taxon>
    </lineage>
</organism>
<gene>
    <name evidence="1" type="ORF">D9615_007049</name>
</gene>
<dbReference type="AlphaFoldDB" id="A0A8H5M2F7"/>
<dbReference type="EMBL" id="JAACJP010000019">
    <property type="protein sequence ID" value="KAF5378443.1"/>
    <property type="molecule type" value="Genomic_DNA"/>
</dbReference>
<protein>
    <submittedName>
        <fullName evidence="1">Uncharacterized protein</fullName>
    </submittedName>
</protein>
<accession>A0A8H5M2F7</accession>
<name>A0A8H5M2F7_9AGAR</name>
<dbReference type="OrthoDB" id="3001771at2759"/>
<comment type="caution">
    <text evidence="1">The sequence shown here is derived from an EMBL/GenBank/DDBJ whole genome shotgun (WGS) entry which is preliminary data.</text>
</comment>
<reference evidence="1 2" key="1">
    <citation type="journal article" date="2020" name="ISME J.">
        <title>Uncovering the hidden diversity of litter-decomposition mechanisms in mushroom-forming fungi.</title>
        <authorList>
            <person name="Floudas D."/>
            <person name="Bentzer J."/>
            <person name="Ahren D."/>
            <person name="Johansson T."/>
            <person name="Persson P."/>
            <person name="Tunlid A."/>
        </authorList>
    </citation>
    <scope>NUCLEOTIDE SEQUENCE [LARGE SCALE GENOMIC DNA]</scope>
    <source>
        <strain evidence="1 2">CBS 661.87</strain>
    </source>
</reference>
<proteinExistence type="predicted"/>
<keyword evidence="2" id="KW-1185">Reference proteome</keyword>
<dbReference type="Proteomes" id="UP000565441">
    <property type="component" value="Unassembled WGS sequence"/>
</dbReference>